<feature type="transmembrane region" description="Helical" evidence="1">
    <location>
        <begin position="28"/>
        <end position="49"/>
    </location>
</feature>
<dbReference type="Proteomes" id="UP000015502">
    <property type="component" value="Chromosome"/>
</dbReference>
<keyword evidence="1" id="KW-1133">Transmembrane helix</keyword>
<accession>S5ZIJ0</accession>
<reference evidence="2 3" key="1">
    <citation type="journal article" date="2012" name="J. Bacteriol.">
        <title>Genome sequence of the model hyperthermophilic archaeon Thermococcus litoralis NS-C.</title>
        <authorList>
            <person name="Gardner A.F."/>
            <person name="Kumar S."/>
            <person name="Perler F.B."/>
        </authorList>
    </citation>
    <scope>NUCLEOTIDE SEQUENCE [LARGE SCALE GENOMIC DNA]</scope>
    <source>
        <strain evidence="3">ATCC 51850 / DSM 5473 / JCM 8560 / NS-C</strain>
    </source>
</reference>
<dbReference type="EMBL" id="CP006670">
    <property type="protein sequence ID" value="AGT34331.1"/>
    <property type="molecule type" value="Genomic_DNA"/>
</dbReference>
<dbReference type="KEGG" id="tlt:OCC_14265"/>
<keyword evidence="1" id="KW-0472">Membrane</keyword>
<dbReference type="HOGENOM" id="CLU_3057331_0_0_2"/>
<keyword evidence="3" id="KW-1185">Reference proteome</keyword>
<sequence>MFITSAPSRGILISAAKVYKLYQKIFQVLQLCFQIQPVFLLFCVFLNVFNVLT</sequence>
<organism evidence="2 3">
    <name type="scientific">Thermococcus litoralis (strain ATCC 51850 / DSM 5473 / JCM 8560 / NS-C)</name>
    <dbReference type="NCBI Taxonomy" id="523849"/>
    <lineage>
        <taxon>Archaea</taxon>
        <taxon>Methanobacteriati</taxon>
        <taxon>Methanobacteriota</taxon>
        <taxon>Thermococci</taxon>
        <taxon>Thermococcales</taxon>
        <taxon>Thermococcaceae</taxon>
        <taxon>Thermococcus</taxon>
    </lineage>
</organism>
<protein>
    <submittedName>
        <fullName evidence="2">Uncharacterized protein</fullName>
    </submittedName>
</protein>
<keyword evidence="1" id="KW-0812">Transmembrane</keyword>
<proteinExistence type="predicted"/>
<evidence type="ECO:0000256" key="1">
    <source>
        <dbReference type="SAM" id="Phobius"/>
    </source>
</evidence>
<dbReference type="AlphaFoldDB" id="S5ZIJ0"/>
<evidence type="ECO:0000313" key="3">
    <source>
        <dbReference type="Proteomes" id="UP000015502"/>
    </source>
</evidence>
<gene>
    <name evidence="2" type="ORF">OCC_14265</name>
</gene>
<name>S5ZIJ0_THELN</name>
<dbReference type="STRING" id="523849.OCC_14265"/>
<evidence type="ECO:0000313" key="2">
    <source>
        <dbReference type="EMBL" id="AGT34331.1"/>
    </source>
</evidence>
<dbReference type="PaxDb" id="523849-OCC_14265"/>